<reference evidence="1 2" key="1">
    <citation type="submission" date="2015-03" db="EMBL/GenBank/DDBJ databases">
        <authorList>
            <person name="Murphy D."/>
        </authorList>
    </citation>
    <scope>NUCLEOTIDE SEQUENCE [LARGE SCALE GENOMIC DNA]</scope>
    <source>
        <strain evidence="1 2">PAP088</strain>
    </source>
</reference>
<name>A0A0U0ZTS3_9MYCO</name>
<proteinExistence type="predicted"/>
<dbReference type="Proteomes" id="UP000045782">
    <property type="component" value="Unassembled WGS sequence"/>
</dbReference>
<organism evidence="1 2">
    <name type="scientific">Mycobacteroides abscessus</name>
    <dbReference type="NCBI Taxonomy" id="36809"/>
    <lineage>
        <taxon>Bacteria</taxon>
        <taxon>Bacillati</taxon>
        <taxon>Actinomycetota</taxon>
        <taxon>Actinomycetes</taxon>
        <taxon>Mycobacteriales</taxon>
        <taxon>Mycobacteriaceae</taxon>
        <taxon>Mycobacteroides</taxon>
    </lineage>
</organism>
<gene>
    <name evidence="1" type="ORF">ERS075579_04841</name>
</gene>
<dbReference type="AlphaFoldDB" id="A0A0U0ZTS3"/>
<dbReference type="EMBL" id="CSWP01000012">
    <property type="protein sequence ID" value="CPV70664.1"/>
    <property type="molecule type" value="Genomic_DNA"/>
</dbReference>
<accession>A0A0U0ZTS3</accession>
<evidence type="ECO:0000313" key="1">
    <source>
        <dbReference type="EMBL" id="CPV70664.1"/>
    </source>
</evidence>
<evidence type="ECO:0000313" key="2">
    <source>
        <dbReference type="Proteomes" id="UP000045782"/>
    </source>
</evidence>
<protein>
    <submittedName>
        <fullName evidence="1">Uncharacterized protein</fullName>
    </submittedName>
</protein>
<dbReference type="RefSeq" id="WP_052528393.1">
    <property type="nucleotide sequence ID" value="NZ_CP014951.1"/>
</dbReference>
<sequence>MSSTGRGRTAEEIVDHRKRSPIGTTQHHFALNAEFASPRGRLDHVVVVSGESSTYIFGADEDGDIIDFDPRAVVADVVDPASALLRLGYRVA</sequence>